<dbReference type="EMBL" id="BPLR01009447">
    <property type="protein sequence ID" value="GIY32046.1"/>
    <property type="molecule type" value="Genomic_DNA"/>
</dbReference>
<gene>
    <name evidence="2" type="ORF">CEXT_131061</name>
</gene>
<accession>A0AAV4SFV1</accession>
<feature type="region of interest" description="Disordered" evidence="1">
    <location>
        <begin position="1"/>
        <end position="20"/>
    </location>
</feature>
<dbReference type="Proteomes" id="UP001054945">
    <property type="component" value="Unassembled WGS sequence"/>
</dbReference>
<reference evidence="2 3" key="1">
    <citation type="submission" date="2021-06" db="EMBL/GenBank/DDBJ databases">
        <title>Caerostris extrusa draft genome.</title>
        <authorList>
            <person name="Kono N."/>
            <person name="Arakawa K."/>
        </authorList>
    </citation>
    <scope>NUCLEOTIDE SEQUENCE [LARGE SCALE GENOMIC DNA]</scope>
</reference>
<sequence>MNGEAITEEIKTTPSGEANPTLINEAEQNTTEYIQGDGYSNRRIKVLLLMSREDKYSRERNVGSQL</sequence>
<protein>
    <submittedName>
        <fullName evidence="2">Uncharacterized protein</fullName>
    </submittedName>
</protein>
<name>A0AAV4SFV1_CAEEX</name>
<organism evidence="2 3">
    <name type="scientific">Caerostris extrusa</name>
    <name type="common">Bark spider</name>
    <name type="synonym">Caerostris bankana</name>
    <dbReference type="NCBI Taxonomy" id="172846"/>
    <lineage>
        <taxon>Eukaryota</taxon>
        <taxon>Metazoa</taxon>
        <taxon>Ecdysozoa</taxon>
        <taxon>Arthropoda</taxon>
        <taxon>Chelicerata</taxon>
        <taxon>Arachnida</taxon>
        <taxon>Araneae</taxon>
        <taxon>Araneomorphae</taxon>
        <taxon>Entelegynae</taxon>
        <taxon>Araneoidea</taxon>
        <taxon>Araneidae</taxon>
        <taxon>Caerostris</taxon>
    </lineage>
</organism>
<evidence type="ECO:0000256" key="1">
    <source>
        <dbReference type="SAM" id="MobiDB-lite"/>
    </source>
</evidence>
<dbReference type="AlphaFoldDB" id="A0AAV4SFV1"/>
<comment type="caution">
    <text evidence="2">The sequence shown here is derived from an EMBL/GenBank/DDBJ whole genome shotgun (WGS) entry which is preliminary data.</text>
</comment>
<evidence type="ECO:0000313" key="2">
    <source>
        <dbReference type="EMBL" id="GIY32046.1"/>
    </source>
</evidence>
<keyword evidence="3" id="KW-1185">Reference proteome</keyword>
<evidence type="ECO:0000313" key="3">
    <source>
        <dbReference type="Proteomes" id="UP001054945"/>
    </source>
</evidence>
<proteinExistence type="predicted"/>